<evidence type="ECO:0000256" key="1">
    <source>
        <dbReference type="SAM" id="MobiDB-lite"/>
    </source>
</evidence>
<gene>
    <name evidence="2" type="ORF">GCM10010339_08090</name>
</gene>
<name>A0A919D024_9ACTN</name>
<dbReference type="RefSeq" id="WP_189948525.1">
    <property type="nucleotide sequence ID" value="NZ_BMVG01000001.1"/>
</dbReference>
<comment type="caution">
    <text evidence="2">The sequence shown here is derived from an EMBL/GenBank/DDBJ whole genome shotgun (WGS) entry which is preliminary data.</text>
</comment>
<reference evidence="2" key="1">
    <citation type="journal article" date="2014" name="Int. J. Syst. Evol. Microbiol.">
        <title>Complete genome sequence of Corynebacterium casei LMG S-19264T (=DSM 44701T), isolated from a smear-ripened cheese.</title>
        <authorList>
            <consortium name="US DOE Joint Genome Institute (JGI-PGF)"/>
            <person name="Walter F."/>
            <person name="Albersmeier A."/>
            <person name="Kalinowski J."/>
            <person name="Ruckert C."/>
        </authorList>
    </citation>
    <scope>NUCLEOTIDE SEQUENCE</scope>
    <source>
        <strain evidence="2">JCM 4714</strain>
    </source>
</reference>
<feature type="region of interest" description="Disordered" evidence="1">
    <location>
        <begin position="36"/>
        <end position="76"/>
    </location>
</feature>
<dbReference type="InterPro" id="IPR045436">
    <property type="entry name" value="DUF6507"/>
</dbReference>
<proteinExistence type="predicted"/>
<accession>A0A919D024</accession>
<sequence>MTGWDLHPQGINHVLTTTGKSASHLETHAKDFGKHLQSAASSAGTISADGGSGGHDGHGGHGGQGGKGGGKDGGKPAGGLVALALSQYAEHATKDLQFIAARAGKSLQGVVDATTAYLDGDQAMAARAQSAASMPGVKMPGVGKS</sequence>
<protein>
    <submittedName>
        <fullName evidence="2">Uncharacterized protein</fullName>
    </submittedName>
</protein>
<feature type="compositionally biased region" description="Gly residues" evidence="1">
    <location>
        <begin position="50"/>
        <end position="68"/>
    </location>
</feature>
<dbReference type="Pfam" id="PF20117">
    <property type="entry name" value="DUF6507"/>
    <property type="match status" value="1"/>
</dbReference>
<evidence type="ECO:0000313" key="2">
    <source>
        <dbReference type="EMBL" id="GHD98935.1"/>
    </source>
</evidence>
<keyword evidence="3" id="KW-1185">Reference proteome</keyword>
<organism evidence="2 3">
    <name type="scientific">Streptomyces alanosinicus</name>
    <dbReference type="NCBI Taxonomy" id="68171"/>
    <lineage>
        <taxon>Bacteria</taxon>
        <taxon>Bacillati</taxon>
        <taxon>Actinomycetota</taxon>
        <taxon>Actinomycetes</taxon>
        <taxon>Kitasatosporales</taxon>
        <taxon>Streptomycetaceae</taxon>
        <taxon>Streptomyces</taxon>
    </lineage>
</organism>
<reference evidence="2" key="2">
    <citation type="submission" date="2020-09" db="EMBL/GenBank/DDBJ databases">
        <authorList>
            <person name="Sun Q."/>
            <person name="Ohkuma M."/>
        </authorList>
    </citation>
    <scope>NUCLEOTIDE SEQUENCE</scope>
    <source>
        <strain evidence="2">JCM 4714</strain>
    </source>
</reference>
<dbReference type="EMBL" id="BMVG01000001">
    <property type="protein sequence ID" value="GHD98935.1"/>
    <property type="molecule type" value="Genomic_DNA"/>
</dbReference>
<dbReference type="Proteomes" id="UP000655443">
    <property type="component" value="Unassembled WGS sequence"/>
</dbReference>
<dbReference type="AlphaFoldDB" id="A0A919D024"/>
<evidence type="ECO:0000313" key="3">
    <source>
        <dbReference type="Proteomes" id="UP000655443"/>
    </source>
</evidence>